<accession>A0A975BY18</accession>
<gene>
    <name evidence="2" type="ORF">dnm_097210</name>
</gene>
<dbReference type="KEGG" id="dmm:dnm_097210"/>
<reference evidence="2" key="1">
    <citation type="journal article" date="2021" name="Microb. Physiol.">
        <title>Proteogenomic Insights into the Physiology of Marine, Sulfate-Reducing, Filamentous Desulfonema limicola and Desulfonema magnum.</title>
        <authorList>
            <person name="Schnaars V."/>
            <person name="Wohlbrand L."/>
            <person name="Scheve S."/>
            <person name="Hinrichs C."/>
            <person name="Reinhardt R."/>
            <person name="Rabus R."/>
        </authorList>
    </citation>
    <scope>NUCLEOTIDE SEQUENCE</scope>
    <source>
        <strain evidence="2">4be13</strain>
    </source>
</reference>
<proteinExistence type="predicted"/>
<organism evidence="2 3">
    <name type="scientific">Desulfonema magnum</name>
    <dbReference type="NCBI Taxonomy" id="45655"/>
    <lineage>
        <taxon>Bacteria</taxon>
        <taxon>Pseudomonadati</taxon>
        <taxon>Thermodesulfobacteriota</taxon>
        <taxon>Desulfobacteria</taxon>
        <taxon>Desulfobacterales</taxon>
        <taxon>Desulfococcaceae</taxon>
        <taxon>Desulfonema</taxon>
    </lineage>
</organism>
<evidence type="ECO:0000256" key="1">
    <source>
        <dbReference type="SAM" id="MobiDB-lite"/>
    </source>
</evidence>
<feature type="region of interest" description="Disordered" evidence="1">
    <location>
        <begin position="36"/>
        <end position="59"/>
    </location>
</feature>
<evidence type="ECO:0000313" key="2">
    <source>
        <dbReference type="EMBL" id="QTA93617.1"/>
    </source>
</evidence>
<name>A0A975BY18_9BACT</name>
<protein>
    <submittedName>
        <fullName evidence="2">Uncharacterized protein</fullName>
    </submittedName>
</protein>
<dbReference type="EMBL" id="CP061800">
    <property type="protein sequence ID" value="QTA93617.1"/>
    <property type="molecule type" value="Genomic_DNA"/>
</dbReference>
<keyword evidence="3" id="KW-1185">Reference proteome</keyword>
<dbReference type="AlphaFoldDB" id="A0A975BY18"/>
<sequence length="59" mass="6654">MAVTLCVGTPSGHFASSVSRFCVDFFLQPSHRLYRNRRPPEHSPHSVDSFSEEVTYGVK</sequence>
<dbReference type="Proteomes" id="UP000663722">
    <property type="component" value="Chromosome"/>
</dbReference>
<evidence type="ECO:0000313" key="3">
    <source>
        <dbReference type="Proteomes" id="UP000663722"/>
    </source>
</evidence>